<reference evidence="1" key="1">
    <citation type="submission" date="2015-10" db="EMBL/GenBank/DDBJ databases">
        <authorList>
            <person name="Gilbert D.G."/>
        </authorList>
    </citation>
    <scope>NUCLEOTIDE SEQUENCE</scope>
</reference>
<dbReference type="InterPro" id="IPR000760">
    <property type="entry name" value="Inositol_monophosphatase-like"/>
</dbReference>
<dbReference type="Gene3D" id="3.30.540.10">
    <property type="entry name" value="Fructose-1,6-Bisphosphatase, subunit A, domain 1"/>
    <property type="match status" value="1"/>
</dbReference>
<dbReference type="PANTHER" id="PTHR20854:SF4">
    <property type="entry name" value="INOSITOL-1-MONOPHOSPHATASE-RELATED"/>
    <property type="match status" value="1"/>
</dbReference>
<evidence type="ECO:0000313" key="1">
    <source>
        <dbReference type="EMBL" id="CUS53921.1"/>
    </source>
</evidence>
<dbReference type="PRINTS" id="PR00377">
    <property type="entry name" value="IMPHPHTASES"/>
</dbReference>
<organism evidence="1">
    <name type="scientific">hydrothermal vent metagenome</name>
    <dbReference type="NCBI Taxonomy" id="652676"/>
    <lineage>
        <taxon>unclassified sequences</taxon>
        <taxon>metagenomes</taxon>
        <taxon>ecological metagenomes</taxon>
    </lineage>
</organism>
<gene>
    <name evidence="1" type="ORF">MGWOODY_XGa11</name>
</gene>
<dbReference type="GO" id="GO:0008934">
    <property type="term" value="F:inositol monophosphate 1-phosphatase activity"/>
    <property type="evidence" value="ECO:0007669"/>
    <property type="project" value="TreeGrafter"/>
</dbReference>
<dbReference type="PANTHER" id="PTHR20854">
    <property type="entry name" value="INOSITOL MONOPHOSPHATASE"/>
    <property type="match status" value="1"/>
</dbReference>
<dbReference type="EC" id="3.1.3.15" evidence="1"/>
<dbReference type="AlphaFoldDB" id="A0A170PRV9"/>
<dbReference type="Gene3D" id="3.40.190.80">
    <property type="match status" value="1"/>
</dbReference>
<keyword evidence="1" id="KW-0378">Hydrolase</keyword>
<dbReference type="GO" id="GO:0007165">
    <property type="term" value="P:signal transduction"/>
    <property type="evidence" value="ECO:0007669"/>
    <property type="project" value="TreeGrafter"/>
</dbReference>
<dbReference type="GO" id="GO:0004401">
    <property type="term" value="F:histidinol-phosphatase activity"/>
    <property type="evidence" value="ECO:0007669"/>
    <property type="project" value="UniProtKB-EC"/>
</dbReference>
<sequence length="260" mass="28554">MENETKQLMQFAELLADTARSICLDALQEKQTVSLKPDHSMVTETDLAIESRLRELIGQRYPDHGIYGEEYENENIDATHVWVLDPIDGTTAFVAGIPVYGTLIGLAREGNPFIGIIDHPASNDRWVGVAGGTTWMNGNEVRTRTCEALESAFMTCSNPDFFDEAEFLQFCGIRNQVLYTQYGGSCYAYGVLASGRTDIGIDSKMDPVDVYACAAVISGAGGRMTDWSGKELSLQWSGQLLACGDPKLHAKVVNLLEEPR</sequence>
<dbReference type="EMBL" id="CZRL01000099">
    <property type="protein sequence ID" value="CUS53921.1"/>
    <property type="molecule type" value="Genomic_DNA"/>
</dbReference>
<dbReference type="CDD" id="cd01641">
    <property type="entry name" value="Bacterial_IMPase_like_1"/>
    <property type="match status" value="1"/>
</dbReference>
<dbReference type="Pfam" id="PF00459">
    <property type="entry name" value="Inositol_P"/>
    <property type="match status" value="1"/>
</dbReference>
<protein>
    <submittedName>
        <fullName evidence="1">Histidinol-phosphatase [alternative form]</fullName>
        <ecNumber evidence="1">3.1.3.15</ecNumber>
    </submittedName>
</protein>
<proteinExistence type="predicted"/>
<dbReference type="GO" id="GO:0006020">
    <property type="term" value="P:inositol metabolic process"/>
    <property type="evidence" value="ECO:0007669"/>
    <property type="project" value="TreeGrafter"/>
</dbReference>
<dbReference type="SUPFAM" id="SSF56655">
    <property type="entry name" value="Carbohydrate phosphatase"/>
    <property type="match status" value="1"/>
</dbReference>
<name>A0A170PRV9_9ZZZZ</name>
<accession>A0A170PRV9</accession>